<dbReference type="FunFam" id="2.10.25.10:FF:000472">
    <property type="entry name" value="Uncharacterized protein, isoform A"/>
    <property type="match status" value="1"/>
</dbReference>
<evidence type="ECO:0000256" key="4">
    <source>
        <dbReference type="ARBA" id="ARBA00023157"/>
    </source>
</evidence>
<dbReference type="CDD" id="cd01450">
    <property type="entry name" value="vWFA_subfamily_ECM"/>
    <property type="match status" value="1"/>
</dbReference>
<dbReference type="PROSITE" id="PS50234">
    <property type="entry name" value="VWFA"/>
    <property type="match status" value="1"/>
</dbReference>
<dbReference type="PROSITE" id="PS50923">
    <property type="entry name" value="SUSHI"/>
    <property type="match status" value="4"/>
</dbReference>
<feature type="domain" description="Sushi" evidence="11">
    <location>
        <begin position="576"/>
        <end position="641"/>
    </location>
</feature>
<feature type="domain" description="HYR" evidence="10">
    <location>
        <begin position="411"/>
        <end position="495"/>
    </location>
</feature>
<dbReference type="Gene3D" id="2.10.70.10">
    <property type="entry name" value="Complement Module, domain 1"/>
    <property type="match status" value="4"/>
</dbReference>
<dbReference type="InterPro" id="IPR035976">
    <property type="entry name" value="Sushi/SCR/CCP_sf"/>
</dbReference>
<dbReference type="Proteomes" id="UP001209878">
    <property type="component" value="Unassembled WGS sequence"/>
</dbReference>
<dbReference type="CDD" id="cd00054">
    <property type="entry name" value="EGF_CA"/>
    <property type="match status" value="3"/>
</dbReference>
<evidence type="ECO:0000256" key="3">
    <source>
        <dbReference type="ARBA" id="ARBA00022737"/>
    </source>
</evidence>
<dbReference type="InterPro" id="IPR002035">
    <property type="entry name" value="VWF_A"/>
</dbReference>
<feature type="disulfide bond" evidence="6">
    <location>
        <begin position="1047"/>
        <end position="1056"/>
    </location>
</feature>
<comment type="caution">
    <text evidence="6">Lacks conserved residue(s) required for the propagation of feature annotation.</text>
</comment>
<dbReference type="GO" id="GO:0005509">
    <property type="term" value="F:calcium ion binding"/>
    <property type="evidence" value="ECO:0007669"/>
    <property type="project" value="InterPro"/>
</dbReference>
<keyword evidence="13" id="KW-1185">Reference proteome</keyword>
<sequence>MKNRDNAVLKHARSDARKAVFLITDGYSNSGDPRPAARQLRQDGVEVFTFGIKHGNYMELRDMASEPKDEHTFILNTFEEFEALARRALHEDLHTGSYIRQKDRKCNGLCADELNCCDNDASCRCGTHTGKYQCVCNLGYYGNGLRGGCQACPPGTYKNHTGPGDRATCTSCPDTNHASPSGSTSIDQCVCKLGFHSSGNYACEGDTTEARSRRRRSTRHNNYATSRTCPKLAPPKHGYFVQGTCNNVFNAGCGIRCQSGYKLVGSSLRQCQASGVWTGREAKCTVKTCPALRKPSNGTMRCTKDDLSYQTMCEFSCNPGFKLVGSRTRTCLAISFWSGLSAKCREVTCNSLPDLAYGRVEPRSCTSRKIAYGTKCTFRCDAGYKLLGPYSKQCTANAKWNPSGSVENKCIDVTPPVMHCPDDINASTDTGENTATVLWEVPAAIDNSGLLPVVDVTPAVVPPAPLPIGTTFITYVAEDVSKNKAKCKFKVIVSDTQPPTIDKCVSPPPFRTGDSALEITWEEPVFSDNSQQPVSVTQSHRPTDHFPLGLTRVTYTATDESGNNNTCIVEILVQEHACADPPTPAHGNISCTPQGDSSVDCVLSCNDGYDFAVQPADKYSCDYGTGTWTPEEDMPFPDCAPLELSNHVIQRSEIRFKSIQSCEDRLLLNQVESAMTKSILTKVDNYCTPNVVCNVEEVQTECIFDDAEEISTNIGLFTNKIAGHYDEFRKRRDVGGREGEGRRRRRDVGYHPLFPRAKRDTVKVDFEISGRLVDDEIQINKERQELLKTTINTVVKRIQEDAKVGKLVAQKQLTYKEAFYDEELAQFTCDPGSLLKGDKCVNCPIGTYFNVVLEECISCGVGTYQPQEAHLTCLVCPEKTSTTGNNSKSINQCKGQCLPGTFSPDGLEICETCEVGFYQSQYAQSWCLPCPNDTTTWRRGARKLDECGVPCSTGYVSKTGLEPCFPCPRGYFQPQIGQSSCFLCPNNGKTDTTGSKTMLACDSVKEDKLAQYSSVPTSELIMNDCFRGPCMNDAKCVSLTVGYKCHCTPGYIGIHCETEIDECQSAPCYNNATCTDRIAGYNCTCDQGFQGTYVGAWASKVRMSGAWASKVRSLGVGFQVYVGLGRGLPRSGAWASKVRMSGAWASKVRMSGAWASKYVVRGRGSGAWASNVLRSGGGFQGDQCEVNIDECASSPCHNNGTCIDDVNSFRCECPLGFTGERTSCLAEVSHTTNGDCGFFCSKRWSLLAGGFLFRHNSVAKLST</sequence>
<evidence type="ECO:0000256" key="2">
    <source>
        <dbReference type="ARBA" id="ARBA00022729"/>
    </source>
</evidence>
<feature type="domain" description="EGF-like" evidence="8">
    <location>
        <begin position="1187"/>
        <end position="1223"/>
    </location>
</feature>
<dbReference type="InterPro" id="IPR036465">
    <property type="entry name" value="vWFA_dom_sf"/>
</dbReference>
<dbReference type="InterPro" id="IPR003410">
    <property type="entry name" value="HYR_dom"/>
</dbReference>
<feature type="disulfide bond" evidence="7">
    <location>
        <begin position="317"/>
        <end position="344"/>
    </location>
</feature>
<accession>A0AAD9UF80</accession>
<reference evidence="12" key="1">
    <citation type="journal article" date="2023" name="Mol. Biol. Evol.">
        <title>Third-Generation Sequencing Reveals the Adaptive Role of the Epigenome in Three Deep-Sea Polychaetes.</title>
        <authorList>
            <person name="Perez M."/>
            <person name="Aroh O."/>
            <person name="Sun Y."/>
            <person name="Lan Y."/>
            <person name="Juniper S.K."/>
            <person name="Young C.R."/>
            <person name="Angers B."/>
            <person name="Qian P.Y."/>
        </authorList>
    </citation>
    <scope>NUCLEOTIDE SEQUENCE</scope>
    <source>
        <strain evidence="12">R07B-5</strain>
    </source>
</reference>
<dbReference type="InterPro" id="IPR009030">
    <property type="entry name" value="Growth_fac_rcpt_cys_sf"/>
</dbReference>
<feature type="domain" description="Sushi" evidence="11">
    <location>
        <begin position="347"/>
        <end position="412"/>
    </location>
</feature>
<dbReference type="InterPro" id="IPR001881">
    <property type="entry name" value="EGF-like_Ca-bd_dom"/>
</dbReference>
<dbReference type="AlphaFoldDB" id="A0AAD9UF80"/>
<keyword evidence="1 6" id="KW-0245">EGF-like domain</keyword>
<dbReference type="Pfam" id="PF02494">
    <property type="entry name" value="HYR"/>
    <property type="match status" value="2"/>
</dbReference>
<dbReference type="InterPro" id="IPR043555">
    <property type="entry name" value="SRPX-like"/>
</dbReference>
<dbReference type="SUPFAM" id="SSF57196">
    <property type="entry name" value="EGF/Laminin"/>
    <property type="match status" value="3"/>
</dbReference>
<dbReference type="PROSITE" id="PS01186">
    <property type="entry name" value="EGF_2"/>
    <property type="match status" value="1"/>
</dbReference>
<dbReference type="Pfam" id="PF00008">
    <property type="entry name" value="EGF"/>
    <property type="match status" value="2"/>
</dbReference>
<keyword evidence="7" id="KW-0768">Sushi</keyword>
<dbReference type="FunFam" id="2.10.50.10:FF:000018">
    <property type="entry name" value="Sushi, von Willebrand factor type A, EGF and pentraxin domain-containing 1"/>
    <property type="match status" value="1"/>
</dbReference>
<evidence type="ECO:0000256" key="7">
    <source>
        <dbReference type="PROSITE-ProRule" id="PRU00302"/>
    </source>
</evidence>
<feature type="domain" description="VWFA" evidence="9">
    <location>
        <begin position="1"/>
        <end position="93"/>
    </location>
</feature>
<dbReference type="SMART" id="SM01411">
    <property type="entry name" value="Ephrin_rec_like"/>
    <property type="match status" value="4"/>
</dbReference>
<evidence type="ECO:0008006" key="14">
    <source>
        <dbReference type="Google" id="ProtNLM"/>
    </source>
</evidence>
<keyword evidence="2" id="KW-0732">Signal</keyword>
<dbReference type="FunFam" id="2.10.25.10:FF:000066">
    <property type="entry name" value="FAT atypical cadherin 4"/>
    <property type="match status" value="1"/>
</dbReference>
<feature type="domain" description="EGF-like" evidence="8">
    <location>
        <begin position="1059"/>
        <end position="1095"/>
    </location>
</feature>
<keyword evidence="3" id="KW-0677">Repeat</keyword>
<keyword evidence="5" id="KW-0325">Glycoprotein</keyword>
<dbReference type="EMBL" id="JAODUO010000177">
    <property type="protein sequence ID" value="KAK2187131.1"/>
    <property type="molecule type" value="Genomic_DNA"/>
</dbReference>
<evidence type="ECO:0000259" key="10">
    <source>
        <dbReference type="PROSITE" id="PS50825"/>
    </source>
</evidence>
<dbReference type="CDD" id="cd00033">
    <property type="entry name" value="CCP"/>
    <property type="match status" value="3"/>
</dbReference>
<dbReference type="SUPFAM" id="SSF53300">
    <property type="entry name" value="vWA-like"/>
    <property type="match status" value="1"/>
</dbReference>
<keyword evidence="4 6" id="KW-1015">Disulfide bond</keyword>
<dbReference type="Pfam" id="PF07699">
    <property type="entry name" value="Ephrin_rec_like"/>
    <property type="match status" value="4"/>
</dbReference>
<dbReference type="PROSITE" id="PS00022">
    <property type="entry name" value="EGF_1"/>
    <property type="match status" value="1"/>
</dbReference>
<dbReference type="SMART" id="SM00032">
    <property type="entry name" value="CCP"/>
    <property type="match status" value="4"/>
</dbReference>
<dbReference type="Pfam" id="PF00092">
    <property type="entry name" value="VWA"/>
    <property type="match status" value="1"/>
</dbReference>
<dbReference type="Pfam" id="PF00084">
    <property type="entry name" value="Sushi"/>
    <property type="match status" value="3"/>
</dbReference>
<feature type="domain" description="Sushi" evidence="11">
    <location>
        <begin position="227"/>
        <end position="286"/>
    </location>
</feature>
<feature type="disulfide bond" evidence="7">
    <location>
        <begin position="578"/>
        <end position="621"/>
    </location>
</feature>
<dbReference type="Gene3D" id="2.10.50.10">
    <property type="entry name" value="Tumor Necrosis Factor Receptor, subunit A, domain 2"/>
    <property type="match status" value="4"/>
</dbReference>
<evidence type="ECO:0000259" key="11">
    <source>
        <dbReference type="PROSITE" id="PS50923"/>
    </source>
</evidence>
<feature type="domain" description="HYR" evidence="10">
    <location>
        <begin position="496"/>
        <end position="575"/>
    </location>
</feature>
<feature type="disulfide bond" evidence="7">
    <location>
        <begin position="257"/>
        <end position="284"/>
    </location>
</feature>
<dbReference type="InterPro" id="IPR000742">
    <property type="entry name" value="EGF"/>
</dbReference>
<feature type="domain" description="Sushi" evidence="11">
    <location>
        <begin position="287"/>
        <end position="346"/>
    </location>
</feature>
<protein>
    <recommendedName>
        <fullName evidence="14">Sushi, von Willebrand factor type A, EGF and pentraxin domain-containing protein 1</fullName>
    </recommendedName>
</protein>
<comment type="caution">
    <text evidence="12">The sequence shown here is derived from an EMBL/GenBank/DDBJ whole genome shotgun (WGS) entry which is preliminary data.</text>
</comment>
<evidence type="ECO:0000259" key="9">
    <source>
        <dbReference type="PROSITE" id="PS50234"/>
    </source>
</evidence>
<organism evidence="12 13">
    <name type="scientific">Ridgeia piscesae</name>
    <name type="common">Tubeworm</name>
    <dbReference type="NCBI Taxonomy" id="27915"/>
    <lineage>
        <taxon>Eukaryota</taxon>
        <taxon>Metazoa</taxon>
        <taxon>Spiralia</taxon>
        <taxon>Lophotrochozoa</taxon>
        <taxon>Annelida</taxon>
        <taxon>Polychaeta</taxon>
        <taxon>Sedentaria</taxon>
        <taxon>Canalipalpata</taxon>
        <taxon>Sabellida</taxon>
        <taxon>Siboglinidae</taxon>
        <taxon>Ridgeia</taxon>
    </lineage>
</organism>
<dbReference type="PANTHER" id="PTHR46343">
    <property type="entry name" value="HYR DOMAIN-CONTAINING PROTEIN"/>
    <property type="match status" value="1"/>
</dbReference>
<evidence type="ECO:0000259" key="8">
    <source>
        <dbReference type="PROSITE" id="PS50026"/>
    </source>
</evidence>
<dbReference type="Gene3D" id="3.40.50.410">
    <property type="entry name" value="von Willebrand factor, type A domain"/>
    <property type="match status" value="1"/>
</dbReference>
<evidence type="ECO:0000256" key="5">
    <source>
        <dbReference type="ARBA" id="ARBA00023180"/>
    </source>
</evidence>
<evidence type="ECO:0000313" key="12">
    <source>
        <dbReference type="EMBL" id="KAK2187131.1"/>
    </source>
</evidence>
<dbReference type="InterPro" id="IPR013032">
    <property type="entry name" value="EGF-like_CS"/>
</dbReference>
<dbReference type="Gene3D" id="2.10.25.10">
    <property type="entry name" value="Laminin"/>
    <property type="match status" value="3"/>
</dbReference>
<dbReference type="SUPFAM" id="SSF57184">
    <property type="entry name" value="Growth factor receptor domain"/>
    <property type="match status" value="2"/>
</dbReference>
<dbReference type="SMART" id="SM00179">
    <property type="entry name" value="EGF_CA"/>
    <property type="match status" value="3"/>
</dbReference>
<dbReference type="FunFam" id="2.10.25.10:FF:000031">
    <property type="entry name" value="neurogenic locus notch homolog protein 3"/>
    <property type="match status" value="1"/>
</dbReference>
<dbReference type="PROSITE" id="PS01187">
    <property type="entry name" value="EGF_CA"/>
    <property type="match status" value="2"/>
</dbReference>
<evidence type="ECO:0000256" key="1">
    <source>
        <dbReference type="ARBA" id="ARBA00022536"/>
    </source>
</evidence>
<feature type="domain" description="EGF-like" evidence="8">
    <location>
        <begin position="1021"/>
        <end position="1057"/>
    </location>
</feature>
<dbReference type="PROSITE" id="PS50026">
    <property type="entry name" value="EGF_3"/>
    <property type="match status" value="3"/>
</dbReference>
<dbReference type="SMART" id="SM00181">
    <property type="entry name" value="EGF"/>
    <property type="match status" value="4"/>
</dbReference>
<evidence type="ECO:0000313" key="13">
    <source>
        <dbReference type="Proteomes" id="UP001209878"/>
    </source>
</evidence>
<dbReference type="InterPro" id="IPR011641">
    <property type="entry name" value="Tyr-kin_ephrin_A/B_rcpt-like"/>
</dbReference>
<dbReference type="Pfam" id="PF12661">
    <property type="entry name" value="hEGF"/>
    <property type="match status" value="1"/>
</dbReference>
<name>A0AAD9UF80_RIDPI</name>
<dbReference type="PANTHER" id="PTHR46343:SF2">
    <property type="entry name" value="SUSHI_VON WILLEBRAND FACTOR TYPE A_EGF_PENTRAXIN DOMAIN-CONTAINING 1"/>
    <property type="match status" value="1"/>
</dbReference>
<dbReference type="PROSITE" id="PS50825">
    <property type="entry name" value="HYR"/>
    <property type="match status" value="2"/>
</dbReference>
<dbReference type="InterPro" id="IPR000152">
    <property type="entry name" value="EGF-type_Asp/Asn_hydroxyl_site"/>
</dbReference>
<dbReference type="InterPro" id="IPR018097">
    <property type="entry name" value="EGF_Ca-bd_CS"/>
</dbReference>
<dbReference type="InterPro" id="IPR000436">
    <property type="entry name" value="Sushi_SCR_CCP_dom"/>
</dbReference>
<proteinExistence type="predicted"/>
<gene>
    <name evidence="12" type="ORF">NP493_177g01030</name>
</gene>
<evidence type="ECO:0000256" key="6">
    <source>
        <dbReference type="PROSITE-ProRule" id="PRU00076"/>
    </source>
</evidence>
<dbReference type="PROSITE" id="PS00010">
    <property type="entry name" value="ASX_HYDROXYL"/>
    <property type="match status" value="2"/>
</dbReference>
<dbReference type="SUPFAM" id="SSF57535">
    <property type="entry name" value="Complement control module/SCR domain"/>
    <property type="match status" value="3"/>
</dbReference>